<dbReference type="RefSeq" id="WP_012501929.1">
    <property type="nucleotide sequence ID" value="NC_011027.1"/>
</dbReference>
<keyword evidence="1" id="KW-0812">Transmembrane</keyword>
<sequence>MAMGSETWHLLHEPIYWLLTASSAATAATPAFLRSISKAKAVTIALLWTTLCGITIIMFGLTPGLTTALFSLLIGLLLFVASLVMSGIKSMPNQRFEDRKP</sequence>
<dbReference type="AlphaFoldDB" id="B3QME3"/>
<organism evidence="2 3">
    <name type="scientific">Chlorobaculum parvum (strain DSM 263 / NCIMB 8327)</name>
    <name type="common">Chlorobium vibrioforme subsp. thiosulfatophilum</name>
    <dbReference type="NCBI Taxonomy" id="517417"/>
    <lineage>
        <taxon>Bacteria</taxon>
        <taxon>Pseudomonadati</taxon>
        <taxon>Chlorobiota</taxon>
        <taxon>Chlorobiia</taxon>
        <taxon>Chlorobiales</taxon>
        <taxon>Chlorobiaceae</taxon>
        <taxon>Chlorobaculum</taxon>
    </lineage>
</organism>
<dbReference type="EMBL" id="CP001099">
    <property type="protein sequence ID" value="ACF11096.1"/>
    <property type="molecule type" value="Genomic_DNA"/>
</dbReference>
<proteinExistence type="predicted"/>
<feature type="transmembrane region" description="Helical" evidence="1">
    <location>
        <begin position="15"/>
        <end position="33"/>
    </location>
</feature>
<protein>
    <submittedName>
        <fullName evidence="2">Uncharacterized protein</fullName>
    </submittedName>
</protein>
<accession>B3QME3</accession>
<dbReference type="Proteomes" id="UP000008811">
    <property type="component" value="Chromosome"/>
</dbReference>
<evidence type="ECO:0000256" key="1">
    <source>
        <dbReference type="SAM" id="Phobius"/>
    </source>
</evidence>
<evidence type="ECO:0000313" key="2">
    <source>
        <dbReference type="EMBL" id="ACF11096.1"/>
    </source>
</evidence>
<gene>
    <name evidence="2" type="ordered locus">Cpar_0676</name>
</gene>
<name>B3QME3_CHLP8</name>
<dbReference type="HOGENOM" id="CLU_2394444_0_0_10"/>
<feature type="transmembrane region" description="Helical" evidence="1">
    <location>
        <begin position="68"/>
        <end position="88"/>
    </location>
</feature>
<dbReference type="KEGG" id="cpc:Cpar_0676"/>
<keyword evidence="1" id="KW-0472">Membrane</keyword>
<keyword evidence="3" id="KW-1185">Reference proteome</keyword>
<keyword evidence="1" id="KW-1133">Transmembrane helix</keyword>
<feature type="transmembrane region" description="Helical" evidence="1">
    <location>
        <begin position="45"/>
        <end position="62"/>
    </location>
</feature>
<evidence type="ECO:0000313" key="3">
    <source>
        <dbReference type="Proteomes" id="UP000008811"/>
    </source>
</evidence>
<reference evidence="2" key="1">
    <citation type="submission" date="2008-06" db="EMBL/GenBank/DDBJ databases">
        <title>Complete sequence of Chlorobaculum parvum NCIB 8327.</title>
        <authorList>
            <consortium name="US DOE Joint Genome Institute"/>
            <person name="Lucas S."/>
            <person name="Copeland A."/>
            <person name="Lapidus A."/>
            <person name="Glavina del Rio T."/>
            <person name="Dalin E."/>
            <person name="Tice H."/>
            <person name="Bruce D."/>
            <person name="Goodwin L."/>
            <person name="Pitluck S."/>
            <person name="Schmutz J."/>
            <person name="Larimer F."/>
            <person name="Land M."/>
            <person name="Hauser L."/>
            <person name="Kyrpides N."/>
            <person name="Mikhailova N."/>
            <person name="Zhao F."/>
            <person name="Li T."/>
            <person name="Liu Z."/>
            <person name="Overmann J."/>
            <person name="Bryant D.A."/>
            <person name="Richardson P."/>
        </authorList>
    </citation>
    <scope>NUCLEOTIDE SEQUENCE [LARGE SCALE GENOMIC DNA]</scope>
    <source>
        <strain evidence="2">NCIB 8327</strain>
    </source>
</reference>